<dbReference type="GO" id="GO:0046872">
    <property type="term" value="F:metal ion binding"/>
    <property type="evidence" value="ECO:0007669"/>
    <property type="project" value="UniProtKB-KW"/>
</dbReference>
<evidence type="ECO:0000313" key="15">
    <source>
        <dbReference type="EMBL" id="BBO19325.1"/>
    </source>
</evidence>
<dbReference type="KEGG" id="ddz:DSYM_00240"/>
<evidence type="ECO:0000256" key="13">
    <source>
        <dbReference type="PIRSR" id="PIRSR006247-1"/>
    </source>
</evidence>
<evidence type="ECO:0000313" key="16">
    <source>
        <dbReference type="Proteomes" id="UP000662914"/>
    </source>
</evidence>
<feature type="binding site" evidence="13">
    <location>
        <position position="220"/>
    </location>
    <ligand>
        <name>K(+)</name>
        <dbReference type="ChEBI" id="CHEBI:29103"/>
    </ligand>
</feature>
<evidence type="ECO:0000256" key="2">
    <source>
        <dbReference type="ARBA" id="ARBA00009137"/>
    </source>
</evidence>
<feature type="binding site" evidence="13">
    <location>
        <position position="221"/>
    </location>
    <ligand>
        <name>K(+)</name>
        <dbReference type="ChEBI" id="CHEBI:29103"/>
    </ligand>
</feature>
<feature type="binding site" evidence="13">
    <location>
        <position position="319"/>
    </location>
    <ligand>
        <name>K(+)</name>
        <dbReference type="ChEBI" id="CHEBI:29103"/>
    </ligand>
</feature>
<accession>A0A809R4V5</accession>
<keyword evidence="9 14" id="KW-1133">Transmembrane helix</keyword>
<evidence type="ECO:0000256" key="7">
    <source>
        <dbReference type="ARBA" id="ARBA00022692"/>
    </source>
</evidence>
<keyword evidence="5 12" id="KW-0997">Cell inner membrane</keyword>
<keyword evidence="4 12" id="KW-1003">Cell membrane</keyword>
<keyword evidence="10 12" id="KW-0406">Ion transport</keyword>
<dbReference type="AlphaFoldDB" id="A0A809R4V5"/>
<evidence type="ECO:0000256" key="11">
    <source>
        <dbReference type="ARBA" id="ARBA00023136"/>
    </source>
</evidence>
<feature type="transmembrane region" description="Helical" evidence="14">
    <location>
        <begin position="393"/>
        <end position="417"/>
    </location>
</feature>
<dbReference type="GO" id="GO:0015379">
    <property type="term" value="F:potassium:chloride symporter activity"/>
    <property type="evidence" value="ECO:0007669"/>
    <property type="project" value="InterPro"/>
</dbReference>
<feature type="transmembrane region" description="Helical" evidence="14">
    <location>
        <begin position="276"/>
        <end position="294"/>
    </location>
</feature>
<protein>
    <recommendedName>
        <fullName evidence="12">Trk system potassium uptake protein</fullName>
    </recommendedName>
</protein>
<evidence type="ECO:0000256" key="5">
    <source>
        <dbReference type="ARBA" id="ARBA00022519"/>
    </source>
</evidence>
<dbReference type="PANTHER" id="PTHR32024:SF2">
    <property type="entry name" value="TRK SYSTEM POTASSIUM UPTAKE PROTEIN TRKG-RELATED"/>
    <property type="match status" value="1"/>
</dbReference>
<dbReference type="InterPro" id="IPR003445">
    <property type="entry name" value="Cat_transpt"/>
</dbReference>
<proteinExistence type="inferred from homology"/>
<name>A0A809R4V5_9PROT</name>
<keyword evidence="7 14" id="KW-0812">Transmembrane</keyword>
<dbReference type="PIRSF" id="PIRSF006247">
    <property type="entry name" value="TrkH"/>
    <property type="match status" value="1"/>
</dbReference>
<gene>
    <name evidence="15" type="ORF">DSYM_00240</name>
</gene>
<feature type="transmembrane region" description="Helical" evidence="14">
    <location>
        <begin position="184"/>
        <end position="203"/>
    </location>
</feature>
<feature type="binding site" evidence="13">
    <location>
        <position position="111"/>
    </location>
    <ligand>
        <name>K(+)</name>
        <dbReference type="ChEBI" id="CHEBI:29103"/>
    </ligand>
</feature>
<comment type="function">
    <text evidence="12">Low-affinity potassium transport system. Interacts with Trk system potassium uptake protein TrkA.</text>
</comment>
<dbReference type="GO" id="GO:0005886">
    <property type="term" value="C:plasma membrane"/>
    <property type="evidence" value="ECO:0007669"/>
    <property type="project" value="UniProtKB-SubCell"/>
</dbReference>
<dbReference type="PANTHER" id="PTHR32024">
    <property type="entry name" value="TRK SYSTEM POTASSIUM UPTAKE PROTEIN TRKG-RELATED"/>
    <property type="match status" value="1"/>
</dbReference>
<keyword evidence="6 12" id="KW-0633">Potassium transport</keyword>
<evidence type="ECO:0000256" key="10">
    <source>
        <dbReference type="ARBA" id="ARBA00023065"/>
    </source>
</evidence>
<feature type="transmembrane region" description="Helical" evidence="14">
    <location>
        <begin position="335"/>
        <end position="354"/>
    </location>
</feature>
<feature type="binding site" evidence="13">
    <location>
        <position position="318"/>
    </location>
    <ligand>
        <name>K(+)</name>
        <dbReference type="ChEBI" id="CHEBI:29103"/>
    </ligand>
</feature>
<keyword evidence="11 12" id="KW-0472">Membrane</keyword>
<reference evidence="15" key="1">
    <citation type="journal article" name="DNA Res.">
        <title>The physiological potential of anammox bacteria as revealed by their core genome structure.</title>
        <authorList>
            <person name="Okubo T."/>
            <person name="Toyoda A."/>
            <person name="Fukuhara K."/>
            <person name="Uchiyama I."/>
            <person name="Harigaya Y."/>
            <person name="Kuroiwa M."/>
            <person name="Suzuki T."/>
            <person name="Murakami Y."/>
            <person name="Suwa Y."/>
            <person name="Takami H."/>
        </authorList>
    </citation>
    <scope>NUCLEOTIDE SEQUENCE</scope>
    <source>
        <strain evidence="15">317325-3</strain>
    </source>
</reference>
<feature type="transmembrane region" description="Helical" evidence="14">
    <location>
        <begin position="70"/>
        <end position="93"/>
    </location>
</feature>
<dbReference type="Proteomes" id="UP000662914">
    <property type="component" value="Chromosome"/>
</dbReference>
<evidence type="ECO:0000256" key="8">
    <source>
        <dbReference type="ARBA" id="ARBA00022958"/>
    </source>
</evidence>
<feature type="transmembrane region" description="Helical" evidence="14">
    <location>
        <begin position="134"/>
        <end position="155"/>
    </location>
</feature>
<keyword evidence="8 12" id="KW-0630">Potassium</keyword>
<evidence type="ECO:0000256" key="14">
    <source>
        <dbReference type="SAM" id="Phobius"/>
    </source>
</evidence>
<organism evidence="15 16">
    <name type="scientific">Candidatus Desulfobacillus denitrificans</name>
    <dbReference type="NCBI Taxonomy" id="2608985"/>
    <lineage>
        <taxon>Bacteria</taxon>
        <taxon>Pseudomonadati</taxon>
        <taxon>Pseudomonadota</taxon>
        <taxon>Betaproteobacteria</taxon>
        <taxon>Candidatus Desulfobacillus</taxon>
    </lineage>
</organism>
<evidence type="ECO:0000256" key="4">
    <source>
        <dbReference type="ARBA" id="ARBA00022475"/>
    </source>
</evidence>
<keyword evidence="13" id="KW-0479">Metal-binding</keyword>
<evidence type="ECO:0000256" key="9">
    <source>
        <dbReference type="ARBA" id="ARBA00022989"/>
    </source>
</evidence>
<feature type="transmembrane region" description="Helical" evidence="14">
    <location>
        <begin position="455"/>
        <end position="483"/>
    </location>
</feature>
<evidence type="ECO:0000256" key="3">
    <source>
        <dbReference type="ARBA" id="ARBA00022448"/>
    </source>
</evidence>
<evidence type="ECO:0000256" key="6">
    <source>
        <dbReference type="ARBA" id="ARBA00022538"/>
    </source>
</evidence>
<sequence>MSNPLAVIRAFALVLLVFALTMLVPMIVAWAGRDAAVTAFQSGFAATFLSAALLWLLTRRHVDELRVRDSYLLVSLVWVGMPAFATIPLMLYLPQMSFTDAYFETVSGLTTTGATVIEGLDTLPFSINLWRTGLVFLGGMGLIVLVVAILPLLGVGGRQLFSAESPGPLKDTKLTPRMVQTAKGLWLVYLALAVLCTLGYVWAGMGWGDAVMHMFSTLGLGGFSSHDASYAHFNSPAVEAVAIVFMTLAGMNFATHYMAIRRRDLAFYWIDPEIRWYVGVLYASVLGIAAYLWWTGTYPDFATALRFAAFNTVSIATTTGFANTDYAQWPFLAPMWMLFLCSFVTCAGSTGGGIKMMRAIIVFRQVMREVVRIVHPSAVRTVKLAEAPLPNKIVFAVLAFSFAYMAIIVSLTLLMVFSGLDVVTGFSAVVASFNNTGPGLGEVGPSTTFKSLSDFQTWVCTAAMLLGRLEIFTLLVVLSPAFWRK</sequence>
<dbReference type="EMBL" id="AP021857">
    <property type="protein sequence ID" value="BBO19325.1"/>
    <property type="molecule type" value="Genomic_DNA"/>
</dbReference>
<dbReference type="Pfam" id="PF02386">
    <property type="entry name" value="TrkH"/>
    <property type="match status" value="1"/>
</dbReference>
<dbReference type="InterPro" id="IPR004772">
    <property type="entry name" value="TrkH"/>
</dbReference>
<evidence type="ECO:0000256" key="1">
    <source>
        <dbReference type="ARBA" id="ARBA00004429"/>
    </source>
</evidence>
<comment type="similarity">
    <text evidence="2 12">Belongs to the TrkH potassium transport family.</text>
</comment>
<evidence type="ECO:0000256" key="12">
    <source>
        <dbReference type="PIRNR" id="PIRNR006247"/>
    </source>
</evidence>
<keyword evidence="3 12" id="KW-0813">Transport</keyword>
<feature type="transmembrane region" description="Helical" evidence="14">
    <location>
        <begin position="237"/>
        <end position="255"/>
    </location>
</feature>
<feature type="binding site" evidence="13">
    <location>
        <position position="112"/>
    </location>
    <ligand>
        <name>K(+)</name>
        <dbReference type="ChEBI" id="CHEBI:29103"/>
    </ligand>
</feature>
<feature type="transmembrane region" description="Helical" evidence="14">
    <location>
        <begin position="39"/>
        <end position="58"/>
    </location>
</feature>
<feature type="binding site" evidence="13">
    <location>
        <position position="435"/>
    </location>
    <ligand>
        <name>K(+)</name>
        <dbReference type="ChEBI" id="CHEBI:29103"/>
    </ligand>
</feature>
<comment type="subcellular location">
    <subcellularLocation>
        <location evidence="1 12">Cell inner membrane</location>
        <topology evidence="1 12">Multi-pass membrane protein</topology>
    </subcellularLocation>
</comment>